<dbReference type="EMBL" id="KJ538721">
    <property type="protein sequence ID" value="AHY84182.1"/>
    <property type="molecule type" value="Genomic_DNA"/>
</dbReference>
<gene>
    <name evidence="1" type="primary">108</name>
    <name evidence="1" type="ORF">PBI_MOSMORIS_108</name>
</gene>
<evidence type="ECO:0000313" key="2">
    <source>
        <dbReference type="Proteomes" id="UP000024435"/>
    </source>
</evidence>
<dbReference type="Proteomes" id="UP000024435">
    <property type="component" value="Segment"/>
</dbReference>
<protein>
    <submittedName>
        <fullName evidence="1">Glutamine amidotransferase domain protein</fullName>
    </submittedName>
</protein>
<sequence>MPFIDTAERDCDNCGATINIDHEIYYECDECGHYYRCESCGECDYHDDDYYGSRSEYNVHEWNWRPSRLVFKGDQSQPMFGVELEVGGYESDIAPVVTSIDASESHLYMKHDGSIDGVEIVSHPMTLAWARGFNFDGLLRGLEGSGAYVEDGYGYHIHVSRESFRRGKVRTVAPHQMTWLMFIYRNAENLKLLARRDSSQWASFRAPRYGELARKAVQPDTSDTRYVAVNCQNAATYELRFFAATLDPTEFYAALEFAHASVEYTRKLTTRDVLTGNALEWRTFSDWVARRGDMHHLEAELDRIGPDTVPTAKGLPLRVRIRHANPLPGDWMFGPMALPDAIAYAGHGGQVIRGGSRYWVEENPGTEPTLVNVYDENERHSSSWFSTSRWYVTRSDVTSTLEAYESVQAGNDILLPSQRTFRAMWVPAVRRHNNECDCGECIEHSMSMSGYYHY</sequence>
<proteinExistence type="predicted"/>
<name>A0A023ZX02_9CAUD</name>
<evidence type="ECO:0000313" key="1">
    <source>
        <dbReference type="EMBL" id="AHY84182.1"/>
    </source>
</evidence>
<dbReference type="RefSeq" id="YP_009031618.1">
    <property type="nucleotide sequence ID" value="NC_024138.1"/>
</dbReference>
<keyword evidence="1" id="KW-0315">Glutamine amidotransferase</keyword>
<keyword evidence="2" id="KW-1185">Reference proteome</keyword>
<accession>A0A023ZX02</accession>
<organism evidence="1 2">
    <name type="scientific">Mycobacterium phage MosMoris</name>
    <dbReference type="NCBI Taxonomy" id="1471542"/>
    <lineage>
        <taxon>Viruses</taxon>
        <taxon>Duplodnaviria</taxon>
        <taxon>Heunggongvirae</taxon>
        <taxon>Uroviricota</taxon>
        <taxon>Caudoviricetes</taxon>
        <taxon>Marvinvirus</taxon>
        <taxon>Marvinvirus mosmoris</taxon>
    </lineage>
</organism>
<reference evidence="1 2" key="1">
    <citation type="submission" date="2014-03" db="EMBL/GenBank/DDBJ databases">
        <authorList>
            <person name="Bragg J."/>
            <person name="Dehn A."/>
            <person name="Hefner M."/>
            <person name="McHugh D."/>
            <person name="Petersen P."/>
            <person name="Zeba F."/>
            <person name="Zegers G.P."/>
            <person name="Page S.T."/>
            <person name="Bradley K.W."/>
            <person name="Clarke D.Q."/>
            <person name="Lewis M.F."/>
            <person name="Barker L.P."/>
            <person name="Bailey C."/>
            <person name="Asai D.J."/>
            <person name="Garber M.L."/>
            <person name="Bowman C.A."/>
            <person name="Russell D.A."/>
            <person name="Pope W.H."/>
            <person name="Jacobs-Sera D."/>
            <person name="Hendrix R.W."/>
            <person name="Hatfull G.F."/>
        </authorList>
    </citation>
    <scope>NUCLEOTIDE SEQUENCE [LARGE SCALE GENOMIC DNA]</scope>
</reference>
<dbReference type="GeneID" id="19487546"/>
<dbReference type="KEGG" id="vg:19487546"/>